<dbReference type="SUPFAM" id="SSF53850">
    <property type="entry name" value="Periplasmic binding protein-like II"/>
    <property type="match status" value="1"/>
</dbReference>
<keyword evidence="1 3" id="KW-0732">Signal</keyword>
<evidence type="ECO:0000256" key="1">
    <source>
        <dbReference type="ARBA" id="ARBA00022729"/>
    </source>
</evidence>
<evidence type="ECO:0000313" key="5">
    <source>
        <dbReference type="EMBL" id="CUN39471.1"/>
    </source>
</evidence>
<sequence>MKRNKLVSIAAITVALGVLATGCAGGSGSSKSDSKSSGGTKTVTVKAGTGANVKPYTYVGDDNETTGYDVEVLKEVFDRLDGYDLQIEVTDIPSVFSGVTSGTYQIGVNNFSYNEERAKSYLYSYPYDKIGYVFITKKGAPEVKTFADAAGKSFEGQSGVSVTTAIENWNEKNPDKKIDITYTDADTAITLQHIEDGTTDLAIIDVAMYNAYQKEYNYDVVANQISDEDAKAIADNSYAYYIFPKDQEELRDKVDEQLKELKKDGTLTELSQKYFGQDTAPEDDQFEKTPN</sequence>
<dbReference type="Pfam" id="PF00497">
    <property type="entry name" value="SBP_bac_3"/>
    <property type="match status" value="1"/>
</dbReference>
<dbReference type="AlphaFoldDB" id="A0A173WJ17"/>
<dbReference type="Proteomes" id="UP000095380">
    <property type="component" value="Unassembled WGS sequence"/>
</dbReference>
<evidence type="ECO:0000259" key="4">
    <source>
        <dbReference type="SMART" id="SM00062"/>
    </source>
</evidence>
<protein>
    <submittedName>
        <fullName evidence="5">L-cystine-binding protein tcyA</fullName>
    </submittedName>
</protein>
<feature type="domain" description="Solute-binding protein family 3/N-terminal" evidence="4">
    <location>
        <begin position="44"/>
        <end position="278"/>
    </location>
</feature>
<dbReference type="Gene3D" id="3.40.190.10">
    <property type="entry name" value="Periplasmic binding protein-like II"/>
    <property type="match status" value="2"/>
</dbReference>
<feature type="region of interest" description="Disordered" evidence="2">
    <location>
        <begin position="272"/>
        <end position="291"/>
    </location>
</feature>
<evidence type="ECO:0000256" key="3">
    <source>
        <dbReference type="SAM" id="SignalP"/>
    </source>
</evidence>
<gene>
    <name evidence="5" type="primary">tcyA_1</name>
    <name evidence="5" type="ORF">ERS852408_00195</name>
</gene>
<feature type="chain" id="PRO_5038543198" evidence="3">
    <location>
        <begin position="21"/>
        <end position="291"/>
    </location>
</feature>
<reference evidence="5 6" key="1">
    <citation type="submission" date="2015-09" db="EMBL/GenBank/DDBJ databases">
        <authorList>
            <consortium name="Pathogen Informatics"/>
        </authorList>
    </citation>
    <scope>NUCLEOTIDE SEQUENCE [LARGE SCALE GENOMIC DNA]</scope>
    <source>
        <strain evidence="5 6">2789STDY5608851</strain>
    </source>
</reference>
<dbReference type="RefSeq" id="WP_055193442.1">
    <property type="nucleotide sequence ID" value="NZ_CYYM01000001.1"/>
</dbReference>
<dbReference type="PANTHER" id="PTHR35936:SF19">
    <property type="entry name" value="AMINO-ACID-BINDING PROTEIN YXEM-RELATED"/>
    <property type="match status" value="1"/>
</dbReference>
<evidence type="ECO:0000256" key="2">
    <source>
        <dbReference type="SAM" id="MobiDB-lite"/>
    </source>
</evidence>
<feature type="signal peptide" evidence="3">
    <location>
        <begin position="1"/>
        <end position="20"/>
    </location>
</feature>
<dbReference type="EMBL" id="CYYM01000001">
    <property type="protein sequence ID" value="CUN39471.1"/>
    <property type="molecule type" value="Genomic_DNA"/>
</dbReference>
<proteinExistence type="predicted"/>
<dbReference type="SMART" id="SM00062">
    <property type="entry name" value="PBPb"/>
    <property type="match status" value="1"/>
</dbReference>
<dbReference type="InterPro" id="IPR001638">
    <property type="entry name" value="Solute-binding_3/MltF_N"/>
</dbReference>
<evidence type="ECO:0000313" key="6">
    <source>
        <dbReference type="Proteomes" id="UP000095380"/>
    </source>
</evidence>
<name>A0A173WJ17_9FIRM</name>
<dbReference type="PROSITE" id="PS51257">
    <property type="entry name" value="PROKAR_LIPOPROTEIN"/>
    <property type="match status" value="1"/>
</dbReference>
<dbReference type="PANTHER" id="PTHR35936">
    <property type="entry name" value="MEMBRANE-BOUND LYTIC MUREIN TRANSGLYCOSYLASE F"/>
    <property type="match status" value="1"/>
</dbReference>
<organism evidence="5 6">
    <name type="scientific">Dorea longicatena</name>
    <dbReference type="NCBI Taxonomy" id="88431"/>
    <lineage>
        <taxon>Bacteria</taxon>
        <taxon>Bacillati</taxon>
        <taxon>Bacillota</taxon>
        <taxon>Clostridia</taxon>
        <taxon>Lachnospirales</taxon>
        <taxon>Lachnospiraceae</taxon>
        <taxon>Dorea</taxon>
    </lineage>
</organism>
<accession>A0A173WJ17</accession>